<organism evidence="6 7">
    <name type="scientific">Slackia equolifaciens</name>
    <dbReference type="NCBI Taxonomy" id="498718"/>
    <lineage>
        <taxon>Bacteria</taxon>
        <taxon>Bacillati</taxon>
        <taxon>Actinomycetota</taxon>
        <taxon>Coriobacteriia</taxon>
        <taxon>Eggerthellales</taxon>
        <taxon>Eggerthellaceae</taxon>
        <taxon>Slackia</taxon>
    </lineage>
</organism>
<dbReference type="InterPro" id="IPR016032">
    <property type="entry name" value="Sig_transdc_resp-reg_C-effctor"/>
</dbReference>
<feature type="transmembrane region" description="Helical" evidence="4">
    <location>
        <begin position="173"/>
        <end position="192"/>
    </location>
</feature>
<dbReference type="Pfam" id="PF00196">
    <property type="entry name" value="GerE"/>
    <property type="match status" value="1"/>
</dbReference>
<feature type="transmembrane region" description="Helical" evidence="4">
    <location>
        <begin position="55"/>
        <end position="73"/>
    </location>
</feature>
<evidence type="ECO:0000256" key="4">
    <source>
        <dbReference type="SAM" id="Phobius"/>
    </source>
</evidence>
<feature type="transmembrane region" description="Helical" evidence="4">
    <location>
        <begin position="79"/>
        <end position="103"/>
    </location>
</feature>
<dbReference type="Proteomes" id="UP000786989">
    <property type="component" value="Unassembled WGS sequence"/>
</dbReference>
<feature type="transmembrane region" description="Helical" evidence="4">
    <location>
        <begin position="230"/>
        <end position="250"/>
    </location>
</feature>
<feature type="domain" description="HTH luxR-type" evidence="5">
    <location>
        <begin position="368"/>
        <end position="433"/>
    </location>
</feature>
<feature type="transmembrane region" description="Helical" evidence="4">
    <location>
        <begin position="204"/>
        <end position="223"/>
    </location>
</feature>
<feature type="transmembrane region" description="Helical" evidence="4">
    <location>
        <begin position="134"/>
        <end position="152"/>
    </location>
</feature>
<feature type="transmembrane region" description="Helical" evidence="4">
    <location>
        <begin position="290"/>
        <end position="313"/>
    </location>
</feature>
<keyword evidence="4" id="KW-0812">Transmembrane</keyword>
<accession>A0A9D3A1F2</accession>
<evidence type="ECO:0000313" key="7">
    <source>
        <dbReference type="Proteomes" id="UP000786989"/>
    </source>
</evidence>
<dbReference type="GO" id="GO:0006355">
    <property type="term" value="P:regulation of DNA-templated transcription"/>
    <property type="evidence" value="ECO:0007669"/>
    <property type="project" value="InterPro"/>
</dbReference>
<feature type="transmembrane region" description="Helical" evidence="4">
    <location>
        <begin position="256"/>
        <end position="278"/>
    </location>
</feature>
<dbReference type="CDD" id="cd06170">
    <property type="entry name" value="LuxR_C_like"/>
    <property type="match status" value="1"/>
</dbReference>
<dbReference type="PRINTS" id="PR00038">
    <property type="entry name" value="HTHLUXR"/>
</dbReference>
<dbReference type="PROSITE" id="PS50043">
    <property type="entry name" value="HTH_LUXR_2"/>
    <property type="match status" value="1"/>
</dbReference>
<feature type="transmembrane region" description="Helical" evidence="4">
    <location>
        <begin position="319"/>
        <end position="337"/>
    </location>
</feature>
<name>A0A9D3A1F2_9ACTN</name>
<protein>
    <submittedName>
        <fullName evidence="6">Helix-turn-helix transcriptional regulator</fullName>
    </submittedName>
</protein>
<keyword evidence="4" id="KW-0472">Membrane</keyword>
<evidence type="ECO:0000313" key="6">
    <source>
        <dbReference type="EMBL" id="HJF66284.1"/>
    </source>
</evidence>
<evidence type="ECO:0000256" key="2">
    <source>
        <dbReference type="ARBA" id="ARBA00023125"/>
    </source>
</evidence>
<keyword evidence="2" id="KW-0238">DNA-binding</keyword>
<dbReference type="PANTHER" id="PTHR44688">
    <property type="entry name" value="DNA-BINDING TRANSCRIPTIONAL ACTIVATOR DEVR_DOSR"/>
    <property type="match status" value="1"/>
</dbReference>
<dbReference type="EMBL" id="DYWI01000182">
    <property type="protein sequence ID" value="HJF66284.1"/>
    <property type="molecule type" value="Genomic_DNA"/>
</dbReference>
<feature type="transmembrane region" description="Helical" evidence="4">
    <location>
        <begin position="110"/>
        <end position="128"/>
    </location>
</feature>
<keyword evidence="1" id="KW-0805">Transcription regulation</keyword>
<dbReference type="AlphaFoldDB" id="A0A9D3A1F2"/>
<dbReference type="PANTHER" id="PTHR44688:SF16">
    <property type="entry name" value="DNA-BINDING TRANSCRIPTIONAL ACTIVATOR DEVR_DOSR"/>
    <property type="match status" value="1"/>
</dbReference>
<keyword evidence="4" id="KW-1133">Transmembrane helix</keyword>
<dbReference type="InterPro" id="IPR000792">
    <property type="entry name" value="Tscrpt_reg_LuxR_C"/>
</dbReference>
<dbReference type="SUPFAM" id="SSF46894">
    <property type="entry name" value="C-terminal effector domain of the bipartite response regulators"/>
    <property type="match status" value="1"/>
</dbReference>
<sequence>MLDISNSALIGAMGNPVALAHGFHASTLSVLIAACASIVFIAIGGRLDSLRKHPSFFYCSVLISLCGLFALFSEEPSSLGIASFVAFSIGNVLLQIIWLELLLEVSSYELALTTVMASALSAIGTLVVNMLNQESYICVLSLFVSLLCLKYMDSALPMPRGNIASEKPSLDKRTLFATLVGLCFVGLVSGTIQSITVAEINSGPMYSSLSSVVVFVLLAILLLPANDLNILTAIKVISSFAIVALIVLLLSLEYAYVSYLLSSVAYGLLTDLTYYAAALIARSKFKPLRVFGIAGAVLYSSAILLALFSGLNLEFENTYFIAALTLVFAVASIWLIADRGIDLLLNPDRRATPGDAPSKLDFNTKATIVAEKHGLTPRETEVLLLASSGRSCPFIAEKLVISENTVKTYLQKVYAKCHVHSRQELISLVEATGR</sequence>
<reference evidence="6" key="1">
    <citation type="journal article" date="2021" name="PeerJ">
        <title>Extensive microbial diversity within the chicken gut microbiome revealed by metagenomics and culture.</title>
        <authorList>
            <person name="Gilroy R."/>
            <person name="Ravi A."/>
            <person name="Getino M."/>
            <person name="Pursley I."/>
            <person name="Horton D.L."/>
            <person name="Alikhan N.F."/>
            <person name="Baker D."/>
            <person name="Gharbi K."/>
            <person name="Hall N."/>
            <person name="Watson M."/>
            <person name="Adriaenssens E.M."/>
            <person name="Foster-Nyarko E."/>
            <person name="Jarju S."/>
            <person name="Secka A."/>
            <person name="Antonio M."/>
            <person name="Oren A."/>
            <person name="Chaudhuri R.R."/>
            <person name="La Ragione R."/>
            <person name="Hildebrand F."/>
            <person name="Pallen M.J."/>
        </authorList>
    </citation>
    <scope>NUCLEOTIDE SEQUENCE</scope>
    <source>
        <strain evidence="6">ChiGjej6B6-11269</strain>
    </source>
</reference>
<reference evidence="6" key="2">
    <citation type="submission" date="2021-09" db="EMBL/GenBank/DDBJ databases">
        <authorList>
            <person name="Gilroy R."/>
        </authorList>
    </citation>
    <scope>NUCLEOTIDE SEQUENCE</scope>
    <source>
        <strain evidence="6">ChiGjej6B6-11269</strain>
    </source>
</reference>
<dbReference type="Gene3D" id="1.10.10.10">
    <property type="entry name" value="Winged helix-like DNA-binding domain superfamily/Winged helix DNA-binding domain"/>
    <property type="match status" value="1"/>
</dbReference>
<gene>
    <name evidence="6" type="ORF">K8U77_09265</name>
</gene>
<dbReference type="InterPro" id="IPR036388">
    <property type="entry name" value="WH-like_DNA-bd_sf"/>
</dbReference>
<evidence type="ECO:0000256" key="3">
    <source>
        <dbReference type="ARBA" id="ARBA00023163"/>
    </source>
</evidence>
<proteinExistence type="predicted"/>
<dbReference type="GO" id="GO:0003677">
    <property type="term" value="F:DNA binding"/>
    <property type="evidence" value="ECO:0007669"/>
    <property type="project" value="UniProtKB-KW"/>
</dbReference>
<evidence type="ECO:0000256" key="1">
    <source>
        <dbReference type="ARBA" id="ARBA00023015"/>
    </source>
</evidence>
<feature type="transmembrane region" description="Helical" evidence="4">
    <location>
        <begin position="23"/>
        <end position="43"/>
    </location>
</feature>
<evidence type="ECO:0000259" key="5">
    <source>
        <dbReference type="PROSITE" id="PS50043"/>
    </source>
</evidence>
<comment type="caution">
    <text evidence="6">The sequence shown here is derived from an EMBL/GenBank/DDBJ whole genome shotgun (WGS) entry which is preliminary data.</text>
</comment>
<keyword evidence="3" id="KW-0804">Transcription</keyword>
<dbReference type="SMART" id="SM00421">
    <property type="entry name" value="HTH_LUXR"/>
    <property type="match status" value="1"/>
</dbReference>